<organism evidence="1 2">
    <name type="scientific">Racocetra persica</name>
    <dbReference type="NCBI Taxonomy" id="160502"/>
    <lineage>
        <taxon>Eukaryota</taxon>
        <taxon>Fungi</taxon>
        <taxon>Fungi incertae sedis</taxon>
        <taxon>Mucoromycota</taxon>
        <taxon>Glomeromycotina</taxon>
        <taxon>Glomeromycetes</taxon>
        <taxon>Diversisporales</taxon>
        <taxon>Gigasporaceae</taxon>
        <taxon>Racocetra</taxon>
    </lineage>
</organism>
<reference evidence="1" key="1">
    <citation type="submission" date="2021-06" db="EMBL/GenBank/DDBJ databases">
        <authorList>
            <person name="Kallberg Y."/>
            <person name="Tangrot J."/>
            <person name="Rosling A."/>
        </authorList>
    </citation>
    <scope>NUCLEOTIDE SEQUENCE</scope>
    <source>
        <strain evidence="1">MA461A</strain>
    </source>
</reference>
<gene>
    <name evidence="1" type="ORF">RPERSI_LOCUS28078</name>
</gene>
<feature type="non-terminal residue" evidence="1">
    <location>
        <position position="232"/>
    </location>
</feature>
<accession>A0ACA9S962</accession>
<dbReference type="EMBL" id="CAJVQC010101018">
    <property type="protein sequence ID" value="CAG8831264.1"/>
    <property type="molecule type" value="Genomic_DNA"/>
</dbReference>
<dbReference type="Proteomes" id="UP000789920">
    <property type="component" value="Unassembled WGS sequence"/>
</dbReference>
<proteinExistence type="predicted"/>
<keyword evidence="2" id="KW-1185">Reference proteome</keyword>
<sequence length="232" mass="25743">ALQAVEFWSTVCDEELELMGEAAEETGEQPDRISHNFAKAALPEILPVLLWLLTKQEEEADEDDWNVSMAAGTCLALLAQCVEDAVVAPVIPFVENHIRNNDWRFREAAVMAFGSILEGPEHKLLANLVNQALPVLIDMMRDPSPQVKDTTAWTLGRVSELLIECIKPDVHLHPLITALVYGLKDSPRIVSNCCWALMSLSDQFGSKETAQPSYHLSAYFEGIITALLETTE</sequence>
<protein>
    <submittedName>
        <fullName evidence="1">32070_t:CDS:1</fullName>
    </submittedName>
</protein>
<name>A0ACA9S962_9GLOM</name>
<evidence type="ECO:0000313" key="2">
    <source>
        <dbReference type="Proteomes" id="UP000789920"/>
    </source>
</evidence>
<evidence type="ECO:0000313" key="1">
    <source>
        <dbReference type="EMBL" id="CAG8831264.1"/>
    </source>
</evidence>
<feature type="non-terminal residue" evidence="1">
    <location>
        <position position="1"/>
    </location>
</feature>
<comment type="caution">
    <text evidence="1">The sequence shown here is derived from an EMBL/GenBank/DDBJ whole genome shotgun (WGS) entry which is preliminary data.</text>
</comment>